<protein>
    <submittedName>
        <fullName evidence="2">Midasin</fullName>
    </submittedName>
</protein>
<comment type="caution">
    <text evidence="2">The sequence shown here is derived from an EMBL/GenBank/DDBJ whole genome shotgun (WGS) entry which is preliminary data.</text>
</comment>
<dbReference type="SUPFAM" id="SSF53254">
    <property type="entry name" value="Phosphoglycerate mutase-like"/>
    <property type="match status" value="1"/>
</dbReference>
<gene>
    <name evidence="2" type="primary">MDN3</name>
    <name evidence="2" type="ORF">BN7_1180</name>
</gene>
<sequence length="710" mass="80953">MAKVKIKEIDSLFILRHAQRSDKVATTTSSIDFVASNSHHNIHSNPITYTISDTYNPPLATFQSTNNKSNNGYLQSMNLGHQILNYIEQNIEEETVVLKFHTSPYLRCIETIRYILDFLVKSYQYEYGNDNTKTIRCIITIDQVLSEWLSTDLDIDLYPPHDNGASLLGAAIQYLNSNLPFHRNNQIEIQLDYNNSYKHGNPGVFSESFVQQYSRLNNGLISIVKNEHESLSQEPNTKDIVLLMTHGACVRSIVSKLLGKSLHLEIPLASLSIAKPLMEDSKHYYWQLLKTDIETRLPHFHQVDLYSKMDPFQDYQTTFNHNSNHNQLNFQKLIPASKTENFNRIRSQSLLTPRRNSKLSRKKGDDDDDEDDEDVDDDDSSDEGITFTTRRRRVTTSASSSNVDNQRRFRSSSLFGPILKNPFFSDDSLSDYNDQSKNQISKDTNSFENRKKSLMKQKIDIDSINPKQKDPNSNSYQNIDEDDGILGKPIYRTRSTKENSISSEISNELVPDLGGSLSSNNSSSHSLTDINDDDDQELSVFPGTLSKLSSSSKEQDSSSPTPPPTHFDTPMDPTLHEPSTSSTMQYHNDQDFSSTSTLQVNNTISEQSTINNNNNNSNKKSSIFDKSLIEKTLNEIQIQEPQDHQKELDNDWLLFHNKNKSISKPKTPEPDNKFKINLYGKKDRLRLNLYGDDNESDDGSNGWFLGSNKY</sequence>
<dbReference type="HOGENOM" id="CLU_388922_0_0_1"/>
<proteinExistence type="predicted"/>
<dbReference type="InterPro" id="IPR051710">
    <property type="entry name" value="Phosphatase_SH3-domain"/>
</dbReference>
<feature type="compositionally biased region" description="Low complexity" evidence="1">
    <location>
        <begin position="498"/>
        <end position="527"/>
    </location>
</feature>
<evidence type="ECO:0000313" key="2">
    <source>
        <dbReference type="EMBL" id="CCH41639.1"/>
    </source>
</evidence>
<keyword evidence="3" id="KW-1185">Reference proteome</keyword>
<dbReference type="EMBL" id="CAIF01000026">
    <property type="protein sequence ID" value="CCH41639.1"/>
    <property type="molecule type" value="Genomic_DNA"/>
</dbReference>
<feature type="compositionally biased region" description="Acidic residues" evidence="1">
    <location>
        <begin position="366"/>
        <end position="382"/>
    </location>
</feature>
<reference evidence="2 3" key="1">
    <citation type="journal article" date="2012" name="Eukaryot. Cell">
        <title>Draft genome sequence of Wickerhamomyces ciferrii NRRL Y-1031 F-60-10.</title>
        <authorList>
            <person name="Schneider J."/>
            <person name="Andrea H."/>
            <person name="Blom J."/>
            <person name="Jaenicke S."/>
            <person name="Ruckert C."/>
            <person name="Schorsch C."/>
            <person name="Szczepanowski R."/>
            <person name="Farwick M."/>
            <person name="Goesmann A."/>
            <person name="Puhler A."/>
            <person name="Schaffer S."/>
            <person name="Tauch A."/>
            <person name="Kohler T."/>
            <person name="Brinkrolf K."/>
        </authorList>
    </citation>
    <scope>NUCLEOTIDE SEQUENCE [LARGE SCALE GENOMIC DNA]</scope>
    <source>
        <strain evidence="3">ATCC 14091 / BCRC 22168 / CBS 111 / JCM 3599 / NBRC 0793 / NRRL Y-1031 F-60-10</strain>
    </source>
</reference>
<dbReference type="Gene3D" id="3.40.50.1240">
    <property type="entry name" value="Phosphoglycerate mutase-like"/>
    <property type="match status" value="1"/>
</dbReference>
<organism evidence="2 3">
    <name type="scientific">Wickerhamomyces ciferrii (strain ATCC 14091 / BCRC 22168 / CBS 111 / JCM 3599 / NBRC 0793 / NRRL Y-1031 F-60-10)</name>
    <name type="common">Yeast</name>
    <name type="synonym">Pichia ciferrii</name>
    <dbReference type="NCBI Taxonomy" id="1206466"/>
    <lineage>
        <taxon>Eukaryota</taxon>
        <taxon>Fungi</taxon>
        <taxon>Dikarya</taxon>
        <taxon>Ascomycota</taxon>
        <taxon>Saccharomycotina</taxon>
        <taxon>Saccharomycetes</taxon>
        <taxon>Phaffomycetales</taxon>
        <taxon>Wickerhamomycetaceae</taxon>
        <taxon>Wickerhamomyces</taxon>
    </lineage>
</organism>
<dbReference type="AlphaFoldDB" id="K0KJH3"/>
<name>K0KJH3_WICCF</name>
<accession>K0KJH3</accession>
<dbReference type="PANTHER" id="PTHR16469">
    <property type="entry name" value="UBIQUITIN-ASSOCIATED AND SH3 DOMAIN-CONTAINING BA-RELATED"/>
    <property type="match status" value="1"/>
</dbReference>
<dbReference type="PANTHER" id="PTHR16469:SF27">
    <property type="entry name" value="UBIQUITIN-ASSOCIATED AND SH3 DOMAIN-CONTAINING BA-RELATED"/>
    <property type="match status" value="1"/>
</dbReference>
<dbReference type="Proteomes" id="UP000009328">
    <property type="component" value="Unassembled WGS sequence"/>
</dbReference>
<evidence type="ECO:0000313" key="3">
    <source>
        <dbReference type="Proteomes" id="UP000009328"/>
    </source>
</evidence>
<feature type="region of interest" description="Disordered" evidence="1">
    <location>
        <begin position="344"/>
        <end position="405"/>
    </location>
</feature>
<dbReference type="InParanoid" id="K0KJH3"/>
<dbReference type="InterPro" id="IPR029033">
    <property type="entry name" value="His_PPase_superfam"/>
</dbReference>
<feature type="compositionally biased region" description="Polar residues" evidence="1">
    <location>
        <begin position="577"/>
        <end position="596"/>
    </location>
</feature>
<evidence type="ECO:0000256" key="1">
    <source>
        <dbReference type="SAM" id="MobiDB-lite"/>
    </source>
</evidence>
<feature type="region of interest" description="Disordered" evidence="1">
    <location>
        <begin position="455"/>
        <end position="596"/>
    </location>
</feature>